<dbReference type="GO" id="GO:0008412">
    <property type="term" value="F:4-hydroxybenzoate polyprenyltransferase activity"/>
    <property type="evidence" value="ECO:0007669"/>
    <property type="project" value="UniProtKB-EC"/>
</dbReference>
<dbReference type="PANTHER" id="PTHR11048:SF28">
    <property type="entry name" value="4-HYDROXYBENZOATE POLYPRENYLTRANSFERASE, MITOCHONDRIAL"/>
    <property type="match status" value="1"/>
</dbReference>
<accession>S0G786</accession>
<keyword evidence="9 12" id="KW-1133">Transmembrane helix</keyword>
<keyword evidence="7" id="KW-0831">Ubiquinone biosynthesis</keyword>
<evidence type="ECO:0000313" key="14">
    <source>
        <dbReference type="Proteomes" id="UP000014216"/>
    </source>
</evidence>
<evidence type="ECO:0000256" key="3">
    <source>
        <dbReference type="ARBA" id="ARBA00005985"/>
    </source>
</evidence>
<feature type="transmembrane region" description="Helical" evidence="12">
    <location>
        <begin position="150"/>
        <end position="172"/>
    </location>
</feature>
<dbReference type="AlphaFoldDB" id="S0G786"/>
<dbReference type="CDD" id="cd13959">
    <property type="entry name" value="PT_UbiA_COQ2"/>
    <property type="match status" value="1"/>
</dbReference>
<dbReference type="PANTHER" id="PTHR11048">
    <property type="entry name" value="PRENYLTRANSFERASES"/>
    <property type="match status" value="1"/>
</dbReference>
<keyword evidence="8 12" id="KW-0812">Transmembrane</keyword>
<dbReference type="GO" id="GO:0005886">
    <property type="term" value="C:plasma membrane"/>
    <property type="evidence" value="ECO:0007669"/>
    <property type="project" value="TreeGrafter"/>
</dbReference>
<proteinExistence type="inferred from homology"/>
<dbReference type="EC" id="2.5.1.39" evidence="11"/>
<feature type="transmembrane region" description="Helical" evidence="12">
    <location>
        <begin position="97"/>
        <end position="117"/>
    </location>
</feature>
<evidence type="ECO:0000256" key="4">
    <source>
        <dbReference type="ARBA" id="ARBA00022475"/>
    </source>
</evidence>
<protein>
    <recommendedName>
        <fullName evidence="11">4-hydroxybenzoate polyprenyltransferase</fullName>
        <ecNumber evidence="11">2.5.1.39</ecNumber>
    </recommendedName>
</protein>
<dbReference type="PATRIC" id="fig|1286635.3.peg.100"/>
<dbReference type="Pfam" id="PF01040">
    <property type="entry name" value="UbiA"/>
    <property type="match status" value="1"/>
</dbReference>
<keyword evidence="5" id="KW-0997">Cell inner membrane</keyword>
<evidence type="ECO:0000256" key="5">
    <source>
        <dbReference type="ARBA" id="ARBA00022519"/>
    </source>
</evidence>
<sequence length="274" mass="30301">MIKFSHTVFALPFALSAVVLAWQTHVPSLWELFLILVAMVGARSAAMGFNRIVDADIDKKNPRTAVREIPSGVLTRSQALIFVGMSSLLFVGAAALLSPLCFGLSFPLLGLLFFYSFTKRFTALCHLVLGFVISLAPVGAWVALTGTLNWGIVMLAAALWFYIAGFDILYACQDIDFDRKQGLFSLPVLVGPVRAMQISTLFHVLFLVFLLGLFPAFDMHAVFLVFWAMIAVLIVLEHRLVKPDDLSRIDMAFFHVNSAVSVILFAGIFIETFF</sequence>
<reference evidence="13 14" key="1">
    <citation type="journal article" date="2013" name="Genome Announc.">
        <title>Draft Genome Sequence of Desulfotignum phosphitoxidans DSM 13687 Strain FiPS-3.</title>
        <authorList>
            <person name="Poehlein A."/>
            <person name="Daniel R."/>
            <person name="Simeonova D.D."/>
        </authorList>
    </citation>
    <scope>NUCLEOTIDE SEQUENCE [LARGE SCALE GENOMIC DNA]</scope>
    <source>
        <strain evidence="13 14">DSM 13687</strain>
    </source>
</reference>
<keyword evidence="10 12" id="KW-0472">Membrane</keyword>
<comment type="similarity">
    <text evidence="3">Belongs to the UbiA prenyltransferase family.</text>
</comment>
<dbReference type="Gene3D" id="1.10.357.140">
    <property type="entry name" value="UbiA prenyltransferase"/>
    <property type="match status" value="1"/>
</dbReference>
<evidence type="ECO:0000256" key="8">
    <source>
        <dbReference type="ARBA" id="ARBA00022692"/>
    </source>
</evidence>
<dbReference type="FunFam" id="1.20.120.1780:FF:000001">
    <property type="entry name" value="4-hydroxybenzoate octaprenyltransferase"/>
    <property type="match status" value="1"/>
</dbReference>
<evidence type="ECO:0000313" key="13">
    <source>
        <dbReference type="EMBL" id="EMS80957.1"/>
    </source>
</evidence>
<evidence type="ECO:0000256" key="11">
    <source>
        <dbReference type="ARBA" id="ARBA00034524"/>
    </source>
</evidence>
<comment type="cofactor">
    <cofactor evidence="1">
        <name>Mg(2+)</name>
        <dbReference type="ChEBI" id="CHEBI:18420"/>
    </cofactor>
</comment>
<evidence type="ECO:0000256" key="9">
    <source>
        <dbReference type="ARBA" id="ARBA00022989"/>
    </source>
</evidence>
<comment type="caution">
    <text evidence="13">The sequence shown here is derived from an EMBL/GenBank/DDBJ whole genome shotgun (WGS) entry which is preliminary data.</text>
</comment>
<comment type="subcellular location">
    <subcellularLocation>
        <location evidence="2">Membrane</location>
        <topology evidence="2">Multi-pass membrane protein</topology>
    </subcellularLocation>
</comment>
<dbReference type="Proteomes" id="UP000014216">
    <property type="component" value="Unassembled WGS sequence"/>
</dbReference>
<evidence type="ECO:0000256" key="2">
    <source>
        <dbReference type="ARBA" id="ARBA00004141"/>
    </source>
</evidence>
<feature type="transmembrane region" description="Helical" evidence="12">
    <location>
        <begin position="124"/>
        <end position="144"/>
    </location>
</feature>
<evidence type="ECO:0000256" key="1">
    <source>
        <dbReference type="ARBA" id="ARBA00001946"/>
    </source>
</evidence>
<evidence type="ECO:0000256" key="6">
    <source>
        <dbReference type="ARBA" id="ARBA00022679"/>
    </source>
</evidence>
<dbReference type="InterPro" id="IPR044878">
    <property type="entry name" value="UbiA_sf"/>
</dbReference>
<dbReference type="EMBL" id="APJX01000001">
    <property type="protein sequence ID" value="EMS80957.1"/>
    <property type="molecule type" value="Genomic_DNA"/>
</dbReference>
<feature type="transmembrane region" description="Helical" evidence="12">
    <location>
        <begin position="220"/>
        <end position="240"/>
    </location>
</feature>
<evidence type="ECO:0000256" key="12">
    <source>
        <dbReference type="SAM" id="Phobius"/>
    </source>
</evidence>
<evidence type="ECO:0000256" key="10">
    <source>
        <dbReference type="ARBA" id="ARBA00023136"/>
    </source>
</evidence>
<keyword evidence="6 13" id="KW-0808">Transferase</keyword>
<evidence type="ECO:0000256" key="7">
    <source>
        <dbReference type="ARBA" id="ARBA00022688"/>
    </source>
</evidence>
<dbReference type="Gene3D" id="1.20.120.1780">
    <property type="entry name" value="UbiA prenyltransferase"/>
    <property type="match status" value="1"/>
</dbReference>
<feature type="transmembrane region" description="Helical" evidence="12">
    <location>
        <begin position="252"/>
        <end position="270"/>
    </location>
</feature>
<organism evidence="13 14">
    <name type="scientific">Desulfotignum phosphitoxidans DSM 13687</name>
    <dbReference type="NCBI Taxonomy" id="1286635"/>
    <lineage>
        <taxon>Bacteria</taxon>
        <taxon>Pseudomonadati</taxon>
        <taxon>Thermodesulfobacteriota</taxon>
        <taxon>Desulfobacteria</taxon>
        <taxon>Desulfobacterales</taxon>
        <taxon>Desulfobacteraceae</taxon>
        <taxon>Desulfotignum</taxon>
    </lineage>
</organism>
<name>S0G786_9BACT</name>
<keyword evidence="4" id="KW-1003">Cell membrane</keyword>
<dbReference type="InterPro" id="IPR006371">
    <property type="entry name" value="Polyprenyltransferase_UbiA-li"/>
</dbReference>
<dbReference type="GO" id="GO:0006744">
    <property type="term" value="P:ubiquinone biosynthetic process"/>
    <property type="evidence" value="ECO:0007669"/>
    <property type="project" value="UniProtKB-KW"/>
</dbReference>
<gene>
    <name evidence="13" type="primary">ubiA</name>
    <name evidence="13" type="ORF">Dpo_1c00880</name>
</gene>
<keyword evidence="14" id="KW-1185">Reference proteome</keyword>
<dbReference type="InterPro" id="IPR039653">
    <property type="entry name" value="Prenyltransferase"/>
</dbReference>
<dbReference type="NCBIfam" id="TIGR01475">
    <property type="entry name" value="ubiA_other"/>
    <property type="match status" value="1"/>
</dbReference>
<dbReference type="InterPro" id="IPR000537">
    <property type="entry name" value="UbiA_prenyltransferase"/>
</dbReference>
<dbReference type="FunFam" id="1.10.357.140:FF:000008">
    <property type="entry name" value="4-hydroxybenzoate octaprenyltransferase"/>
    <property type="match status" value="1"/>
</dbReference>